<dbReference type="InterPro" id="IPR003717">
    <property type="entry name" value="RecO"/>
</dbReference>
<evidence type="ECO:0000256" key="6">
    <source>
        <dbReference type="ARBA" id="ARBA00023204"/>
    </source>
</evidence>
<dbReference type="GO" id="GO:0043590">
    <property type="term" value="C:bacterial nucleoid"/>
    <property type="evidence" value="ECO:0007669"/>
    <property type="project" value="TreeGrafter"/>
</dbReference>
<dbReference type="eggNOG" id="COG1381">
    <property type="taxonomic scope" value="Bacteria"/>
</dbReference>
<evidence type="ECO:0000313" key="11">
    <source>
        <dbReference type="EMBL" id="ACY98771.1"/>
    </source>
</evidence>
<dbReference type="EMBL" id="CP001738">
    <property type="protein sequence ID" value="ACY98771.1"/>
    <property type="molecule type" value="Genomic_DNA"/>
</dbReference>
<gene>
    <name evidence="8" type="primary">recO</name>
    <name evidence="11" type="ordered locus">Tcur_3232</name>
</gene>
<organism evidence="11 12">
    <name type="scientific">Thermomonospora curvata (strain ATCC 19995 / DSM 43183 / JCM 3096 / KCTC 9072 / NBRC 15933 / NCIMB 10081 / Henssen B9)</name>
    <dbReference type="NCBI Taxonomy" id="471852"/>
    <lineage>
        <taxon>Bacteria</taxon>
        <taxon>Bacillati</taxon>
        <taxon>Actinomycetota</taxon>
        <taxon>Actinomycetes</taxon>
        <taxon>Streptosporangiales</taxon>
        <taxon>Thermomonosporaceae</taxon>
        <taxon>Thermomonospora</taxon>
    </lineage>
</organism>
<keyword evidence="12" id="KW-1185">Reference proteome</keyword>
<evidence type="ECO:0000256" key="7">
    <source>
        <dbReference type="ARBA" id="ARBA00033409"/>
    </source>
</evidence>
<evidence type="ECO:0000256" key="4">
    <source>
        <dbReference type="ARBA" id="ARBA00022763"/>
    </source>
</evidence>
<dbReference type="SUPFAM" id="SSF57863">
    <property type="entry name" value="ArfGap/RecO-like zinc finger"/>
    <property type="match status" value="1"/>
</dbReference>
<accession>D1A9T5</accession>
<reference evidence="11 12" key="1">
    <citation type="journal article" date="2011" name="Stand. Genomic Sci.">
        <title>Complete genome sequence of Thermomonospora curvata type strain (B9).</title>
        <authorList>
            <person name="Chertkov O."/>
            <person name="Sikorski J."/>
            <person name="Nolan M."/>
            <person name="Lapidus A."/>
            <person name="Lucas S."/>
            <person name="Del Rio T.G."/>
            <person name="Tice H."/>
            <person name="Cheng J.F."/>
            <person name="Goodwin L."/>
            <person name="Pitluck S."/>
            <person name="Liolios K."/>
            <person name="Ivanova N."/>
            <person name="Mavromatis K."/>
            <person name="Mikhailova N."/>
            <person name="Ovchinnikova G."/>
            <person name="Pati A."/>
            <person name="Chen A."/>
            <person name="Palaniappan K."/>
            <person name="Djao O.D."/>
            <person name="Land M."/>
            <person name="Hauser L."/>
            <person name="Chang Y.J."/>
            <person name="Jeffries C.D."/>
            <person name="Brettin T."/>
            <person name="Han C."/>
            <person name="Detter J.C."/>
            <person name="Rohde M."/>
            <person name="Goker M."/>
            <person name="Woyke T."/>
            <person name="Bristow J."/>
            <person name="Eisen J.A."/>
            <person name="Markowitz V."/>
            <person name="Hugenholtz P."/>
            <person name="Klenk H.P."/>
            <person name="Kyrpides N.C."/>
        </authorList>
    </citation>
    <scope>NUCLEOTIDE SEQUENCE [LARGE SCALE GENOMIC DNA]</scope>
    <source>
        <strain evidence="12">ATCC 19995 / DSM 43183 / JCM 3096 / KCTC 9072 / NBRC 15933 / NCIMB 10081 / Henssen B9</strain>
    </source>
</reference>
<dbReference type="SUPFAM" id="SSF50249">
    <property type="entry name" value="Nucleic acid-binding proteins"/>
    <property type="match status" value="1"/>
</dbReference>
<evidence type="ECO:0000259" key="10">
    <source>
        <dbReference type="Pfam" id="PF11967"/>
    </source>
</evidence>
<dbReference type="HOGENOM" id="CLU_066632_1_1_11"/>
<keyword evidence="6 8" id="KW-0234">DNA repair</keyword>
<dbReference type="Pfam" id="PF02565">
    <property type="entry name" value="RecO_C"/>
    <property type="match status" value="1"/>
</dbReference>
<comment type="function">
    <text evidence="1 8">Involved in DNA repair and RecF pathway recombination.</text>
</comment>
<dbReference type="InterPro" id="IPR042242">
    <property type="entry name" value="RecO_C"/>
</dbReference>
<sequence>MRDNARVTLYRDEGIVLRTQKLGEADRIVTVLTRRSGRIRAAAKGVRRTRSKFGARLEPFTHVDLQFYERRSLDLITQAETLRPYGEPLVTDYPRYTAGVAMLETAEKLTAEEKEPALRQFLLLLGGLRTLVDRSHDPRLVLDAYLLRSLSVAGWAPALDECARCGSRGRLRVFAIAAGGALCGACRQPGAATPAPQTLELMVALLRGDWERADASQMRHRVECSGLVAAYLQWHLEHGIRSLRHVERGLEGDTAGVDPDPAVMNEETTV</sequence>
<dbReference type="InterPro" id="IPR012340">
    <property type="entry name" value="NA-bd_OB-fold"/>
</dbReference>
<evidence type="ECO:0000256" key="1">
    <source>
        <dbReference type="ARBA" id="ARBA00003065"/>
    </source>
</evidence>
<dbReference type="Pfam" id="PF11967">
    <property type="entry name" value="RecO_N"/>
    <property type="match status" value="1"/>
</dbReference>
<dbReference type="Proteomes" id="UP000001918">
    <property type="component" value="Chromosome"/>
</dbReference>
<keyword evidence="4 8" id="KW-0227">DNA damage</keyword>
<evidence type="ECO:0000256" key="5">
    <source>
        <dbReference type="ARBA" id="ARBA00023172"/>
    </source>
</evidence>
<dbReference type="NCBIfam" id="TIGR00613">
    <property type="entry name" value="reco"/>
    <property type="match status" value="1"/>
</dbReference>
<evidence type="ECO:0000256" key="9">
    <source>
        <dbReference type="SAM" id="MobiDB-lite"/>
    </source>
</evidence>
<name>D1A9T5_THECD</name>
<dbReference type="GO" id="GO:0006310">
    <property type="term" value="P:DNA recombination"/>
    <property type="evidence" value="ECO:0007669"/>
    <property type="project" value="UniProtKB-UniRule"/>
</dbReference>
<proteinExistence type="inferred from homology"/>
<dbReference type="Gene3D" id="2.40.50.140">
    <property type="entry name" value="Nucleic acid-binding proteins"/>
    <property type="match status" value="1"/>
</dbReference>
<dbReference type="AlphaFoldDB" id="D1A9T5"/>
<dbReference type="InterPro" id="IPR037278">
    <property type="entry name" value="ARFGAP/RecO"/>
</dbReference>
<comment type="similarity">
    <text evidence="2 8">Belongs to the RecO family.</text>
</comment>
<protein>
    <recommendedName>
        <fullName evidence="3 8">DNA repair protein RecO</fullName>
    </recommendedName>
    <alternativeName>
        <fullName evidence="7 8">Recombination protein O</fullName>
    </alternativeName>
</protein>
<dbReference type="HAMAP" id="MF_00201">
    <property type="entry name" value="RecO"/>
    <property type="match status" value="1"/>
</dbReference>
<dbReference type="PANTHER" id="PTHR33991">
    <property type="entry name" value="DNA REPAIR PROTEIN RECO"/>
    <property type="match status" value="1"/>
</dbReference>
<dbReference type="GO" id="GO:0006302">
    <property type="term" value="P:double-strand break repair"/>
    <property type="evidence" value="ECO:0007669"/>
    <property type="project" value="TreeGrafter"/>
</dbReference>
<feature type="region of interest" description="Disordered" evidence="9">
    <location>
        <begin position="251"/>
        <end position="270"/>
    </location>
</feature>
<dbReference type="STRING" id="471852.Tcur_3232"/>
<evidence type="ECO:0000256" key="8">
    <source>
        <dbReference type="HAMAP-Rule" id="MF_00201"/>
    </source>
</evidence>
<dbReference type="Gene3D" id="6.20.220.20">
    <property type="entry name" value="Recombination protein O, zinc-binding domain"/>
    <property type="match status" value="1"/>
</dbReference>
<evidence type="ECO:0000256" key="2">
    <source>
        <dbReference type="ARBA" id="ARBA00007452"/>
    </source>
</evidence>
<dbReference type="InterPro" id="IPR022572">
    <property type="entry name" value="DNA_rep/recomb_RecO_N"/>
</dbReference>
<evidence type="ECO:0000256" key="3">
    <source>
        <dbReference type="ARBA" id="ARBA00021310"/>
    </source>
</evidence>
<dbReference type="PANTHER" id="PTHR33991:SF1">
    <property type="entry name" value="DNA REPAIR PROTEIN RECO"/>
    <property type="match status" value="1"/>
</dbReference>
<dbReference type="Gene3D" id="1.20.1440.120">
    <property type="entry name" value="Recombination protein O, C-terminal domain"/>
    <property type="match status" value="1"/>
</dbReference>
<dbReference type="KEGG" id="tcu:Tcur_3232"/>
<keyword evidence="5 8" id="KW-0233">DNA recombination</keyword>
<feature type="domain" description="DNA replication/recombination mediator RecO N-terminal" evidence="10">
    <location>
        <begin position="9"/>
        <end position="85"/>
    </location>
</feature>
<evidence type="ECO:0000313" key="12">
    <source>
        <dbReference type="Proteomes" id="UP000001918"/>
    </source>
</evidence>